<protein>
    <submittedName>
        <fullName evidence="2">Uncharacterized protein</fullName>
    </submittedName>
</protein>
<reference evidence="2" key="1">
    <citation type="submission" date="2018-06" db="EMBL/GenBank/DDBJ databases">
        <authorList>
            <person name="Zhirakovskaya E."/>
        </authorList>
    </citation>
    <scope>NUCLEOTIDE SEQUENCE</scope>
</reference>
<accession>A0A3B0RI49</accession>
<dbReference type="EMBL" id="UOEE01000126">
    <property type="protein sequence ID" value="VAV91507.1"/>
    <property type="molecule type" value="Genomic_DNA"/>
</dbReference>
<name>A0A3B0RI49_9ZZZZ</name>
<keyword evidence="1" id="KW-0812">Transmembrane</keyword>
<gene>
    <name evidence="2" type="ORF">MNBD_ALPHA06-1959</name>
</gene>
<evidence type="ECO:0000256" key="1">
    <source>
        <dbReference type="SAM" id="Phobius"/>
    </source>
</evidence>
<proteinExistence type="predicted"/>
<sequence length="139" mass="15904">MLVLLPMFLVNLVIIFLIAMLIRWLFPLPKDKPLQKQDFERVLKDHDMPAQIAEILLSVSGNEAIARLQNKGNIALLRRLGDSFAVRVIDETQLKSSQQKDETTRISIPDFTWPDFKLNAEQAKQIATWLPTQKGQTHA</sequence>
<feature type="transmembrane region" description="Helical" evidence="1">
    <location>
        <begin position="6"/>
        <end position="26"/>
    </location>
</feature>
<organism evidence="2">
    <name type="scientific">hydrothermal vent metagenome</name>
    <dbReference type="NCBI Taxonomy" id="652676"/>
    <lineage>
        <taxon>unclassified sequences</taxon>
        <taxon>metagenomes</taxon>
        <taxon>ecological metagenomes</taxon>
    </lineage>
</organism>
<keyword evidence="1" id="KW-0472">Membrane</keyword>
<evidence type="ECO:0000313" key="2">
    <source>
        <dbReference type="EMBL" id="VAV91507.1"/>
    </source>
</evidence>
<dbReference type="AlphaFoldDB" id="A0A3B0RI49"/>
<keyword evidence="1" id="KW-1133">Transmembrane helix</keyword>